<dbReference type="Gene3D" id="1.10.510.10">
    <property type="entry name" value="Transferase(Phosphotransferase) domain 1"/>
    <property type="match status" value="1"/>
</dbReference>
<feature type="binding site" evidence="11">
    <location>
        <position position="334"/>
    </location>
    <ligand>
        <name>ATP</name>
        <dbReference type="ChEBI" id="CHEBI:30616"/>
    </ligand>
</feature>
<comment type="caution">
    <text evidence="15">The sequence shown here is derived from an EMBL/GenBank/DDBJ whole genome shotgun (WGS) entry which is preliminary data.</text>
</comment>
<keyword evidence="7" id="KW-0652">Protein synthesis inhibitor</keyword>
<dbReference type="Gene3D" id="3.30.200.20">
    <property type="entry name" value="Phosphorylase Kinase, domain 1"/>
    <property type="match status" value="1"/>
</dbReference>
<evidence type="ECO:0000256" key="2">
    <source>
        <dbReference type="ARBA" id="ARBA00022527"/>
    </source>
</evidence>
<keyword evidence="2" id="KW-0723">Serine/threonine-protein kinase</keyword>
<proteinExistence type="inferred from homology"/>
<dbReference type="GO" id="GO:0004674">
    <property type="term" value="F:protein serine/threonine kinase activity"/>
    <property type="evidence" value="ECO:0007669"/>
    <property type="project" value="UniProtKB-KW"/>
</dbReference>
<sequence>MGKKRGQKKRSVSIDQATTTAIEAVTAANDDLSTQRHDEETVLSAIYGNDFSLETGAWNCPLYKIRIRPASEVTDHKSSNNHVNNTEPLKKELTLQIQLNKKYPYSVPMIQLTNIVGIPTTRIAELLNLLQAKANECAQSGVVMGWELGQVVQEFLVDYMLLLEQENKQRERDLIGKYKSQMDQLEHLDNYEVDESDRADHAGQSSSPSSPGREELDSDIQKEVARQMEALDIAEKLRRQRRQDREVGVLSTTLAEINENDAAEDDEGGRSDDDFFQFSDEYKKLDLELPPTSGSSIFSRYQTDFVELAALGRGGGGEVVKAINRLDRRVYAIKRIVLESEEFEDDVYSKGSKTQNQWAIVQNQKLRREVTTISRMTHKNIVRYYQAWVEGGQGESVKDKHGNIAPLPKGQEQLKNDNNASSDYSWSSSSASSASSSSTDSSSSNETPEFAIQKKSQNAIDYSYSRSLSLDNFLEHEMAQFSNPLLYNDHVEQGRYAETSASSRIDSDSDQLQRARKPSLNWAKKILYIQMEYCKTTMRDMIDESKLTIDMVWKFLRQILEALSYIHGQNVIHRDLKPANIFVDTEGEVKLGDFGLATTHKTVGNGNELSFPENEAESLHDAIHSISGILGYSLDHQGSTKSITGGVGTVFYVAPEQHSKLKHSDGSYDSKADIFSLGVLLFEMFNLHPFATYMERAEILTTLRGDPVKGVADKDATAPLFTKDGALVGDWSDAASRRFPEDFRKSVPENAQHLILWCLERNPLNRPSAKLLLTCGLLPRKVELEQSYLDEVLQTLSDPQSEQSYRSILAKLFERPNPKHVLTTFDTDLAVKTSNSHDLASHMLFKSLNAVKGSYWSSHSINVTSSPMSACSTAAAATALRRARNIGHISGGGKEGEALRGVPQQVATILAMKEATSAAVTGSFETILGSDPHMVDMLCSKMSSIFRSHGAVRLRPPCLRPRDQSMDFNSVNGPAEFLNDQGYVLLMREDLTVNFARAIARCGSAANNIKRYDIDTVYHESDAGGQPNESLEAAFDIIQDTYNTKPELMEAEAMLIICRVMGLLSPKYDTRIIEVPPIIFKSPIWFLRLSHSRLSDAIMDLLTVPKSDTMRHICLNIFTSTTAPNPIELLNERTQRHSGKHKKKSRELKESKLAYADKCFATAVENENIPETVAERFHAFISYGNSLPYPTDARKALDIIYNASKRLHHADINSGRNRDQKGSQRSFEEIVKSIHQIKSFIQTMESFGIVSAATQEKNVDVKSNDLLSNPAFIALDIGLRHRRLHYHGIIYQAILVRDNFFEEEKPYSRDFSSKGVRIAEGGRYDELVRHFRPPGNLSTPIPLCVGIRFSVGKLLERIYQNSIHPVNASTSKRHSHVEIIRRSLGYPFLECPVPIQCIITSENGMDRATASERGQVASLLWRYGISCDYVTQGGLIMSLLKLFSSDVNDGRSPCEWNAEMICGICAILKVPFVVVVVPHLLSSKNAVKLRATTMKTPTVQQYNYAGSEELVVLPSLPLVLLERLSSADDDDAGTGPPESNSTIAATALHSQSQSRQNHNIDVDCTFVGTDQYYDDEHKVKSDNPQWKNVKKVMKTSTQKMISHLNHLFDPGQSIPVIATDLPFSVVRDIGGCLMLHGLTSLHSSHVASKYPEHKKTFRTLMYALDNQCRKSRAFAKGVPDAESLSNLKNVSIFLYSIPCDKYDLITLSA</sequence>
<evidence type="ECO:0000256" key="11">
    <source>
        <dbReference type="PROSITE-ProRule" id="PRU10141"/>
    </source>
</evidence>
<evidence type="ECO:0000313" key="16">
    <source>
        <dbReference type="Proteomes" id="UP001516023"/>
    </source>
</evidence>
<dbReference type="CDD" id="cd23823">
    <property type="entry name" value="RWD_GCN2"/>
    <property type="match status" value="1"/>
</dbReference>
<feature type="compositionally biased region" description="Low complexity" evidence="12">
    <location>
        <begin position="416"/>
        <end position="444"/>
    </location>
</feature>
<dbReference type="PROSITE" id="PS00108">
    <property type="entry name" value="PROTEIN_KINASE_ST"/>
    <property type="match status" value="1"/>
</dbReference>
<feature type="domain" description="Protein kinase" evidence="13">
    <location>
        <begin position="305"/>
        <end position="789"/>
    </location>
</feature>
<dbReference type="SUPFAM" id="SSF56112">
    <property type="entry name" value="Protein kinase-like (PK-like)"/>
    <property type="match status" value="1"/>
</dbReference>
<evidence type="ECO:0000259" key="14">
    <source>
        <dbReference type="PROSITE" id="PS50908"/>
    </source>
</evidence>
<feature type="domain" description="RWD" evidence="14">
    <location>
        <begin position="38"/>
        <end position="159"/>
    </location>
</feature>
<gene>
    <name evidence="15" type="ORF">HJC23_009850</name>
</gene>
<dbReference type="SMART" id="SM00591">
    <property type="entry name" value="RWD"/>
    <property type="match status" value="1"/>
</dbReference>
<dbReference type="PANTHER" id="PTHR11042">
    <property type="entry name" value="EUKARYOTIC TRANSLATION INITIATION FACTOR 2-ALPHA KINASE EIF2-ALPHA KINASE -RELATED"/>
    <property type="match status" value="1"/>
</dbReference>
<keyword evidence="5" id="KW-0418">Kinase</keyword>
<name>A0ABD3NT51_9STRA</name>
<evidence type="ECO:0000256" key="1">
    <source>
        <dbReference type="ARBA" id="ARBA00012513"/>
    </source>
</evidence>
<dbReference type="Pfam" id="PF00069">
    <property type="entry name" value="Pkinase"/>
    <property type="match status" value="2"/>
</dbReference>
<dbReference type="PROSITE" id="PS50011">
    <property type="entry name" value="PROTEIN_KINASE_DOM"/>
    <property type="match status" value="1"/>
</dbReference>
<evidence type="ECO:0000256" key="8">
    <source>
        <dbReference type="ARBA" id="ARBA00037982"/>
    </source>
</evidence>
<keyword evidence="16" id="KW-1185">Reference proteome</keyword>
<evidence type="ECO:0000259" key="13">
    <source>
        <dbReference type="PROSITE" id="PS50011"/>
    </source>
</evidence>
<dbReference type="InterPro" id="IPR017441">
    <property type="entry name" value="Protein_kinase_ATP_BS"/>
</dbReference>
<dbReference type="Proteomes" id="UP001516023">
    <property type="component" value="Unassembled WGS sequence"/>
</dbReference>
<dbReference type="InterPro" id="IPR000719">
    <property type="entry name" value="Prot_kinase_dom"/>
</dbReference>
<dbReference type="InterPro" id="IPR050339">
    <property type="entry name" value="CC_SR_Kinase"/>
</dbReference>
<dbReference type="SUPFAM" id="SSF54495">
    <property type="entry name" value="UBC-like"/>
    <property type="match status" value="1"/>
</dbReference>
<evidence type="ECO:0000256" key="12">
    <source>
        <dbReference type="SAM" id="MobiDB-lite"/>
    </source>
</evidence>
<evidence type="ECO:0000256" key="3">
    <source>
        <dbReference type="ARBA" id="ARBA00022679"/>
    </source>
</evidence>
<organism evidence="15 16">
    <name type="scientific">Cyclotella cryptica</name>
    <dbReference type="NCBI Taxonomy" id="29204"/>
    <lineage>
        <taxon>Eukaryota</taxon>
        <taxon>Sar</taxon>
        <taxon>Stramenopiles</taxon>
        <taxon>Ochrophyta</taxon>
        <taxon>Bacillariophyta</taxon>
        <taxon>Coscinodiscophyceae</taxon>
        <taxon>Thalassiosirophycidae</taxon>
        <taxon>Stephanodiscales</taxon>
        <taxon>Stephanodiscaceae</taxon>
        <taxon>Cyclotella</taxon>
    </lineage>
</organism>
<evidence type="ECO:0000256" key="7">
    <source>
        <dbReference type="ARBA" id="ARBA00023193"/>
    </source>
</evidence>
<dbReference type="GO" id="GO:0033554">
    <property type="term" value="P:cellular response to stress"/>
    <property type="evidence" value="ECO:0007669"/>
    <property type="project" value="UniProtKB-ARBA"/>
</dbReference>
<dbReference type="InterPro" id="IPR045864">
    <property type="entry name" value="aa-tRNA-synth_II/BPL/LPL"/>
</dbReference>
<protein>
    <recommendedName>
        <fullName evidence="1">non-specific serine/threonine protein kinase</fullName>
        <ecNumber evidence="1">2.7.11.1</ecNumber>
    </recommendedName>
</protein>
<dbReference type="InterPro" id="IPR011009">
    <property type="entry name" value="Kinase-like_dom_sf"/>
</dbReference>
<dbReference type="PROSITE" id="PS00107">
    <property type="entry name" value="PROTEIN_KINASE_ATP"/>
    <property type="match status" value="1"/>
</dbReference>
<dbReference type="EC" id="2.7.11.1" evidence="1"/>
<accession>A0ABD3NT51</accession>
<evidence type="ECO:0000256" key="4">
    <source>
        <dbReference type="ARBA" id="ARBA00022741"/>
    </source>
</evidence>
<dbReference type="Gene3D" id="3.10.110.10">
    <property type="entry name" value="Ubiquitin Conjugating Enzyme"/>
    <property type="match status" value="1"/>
</dbReference>
<dbReference type="EMBL" id="JABMIG020000418">
    <property type="protein sequence ID" value="KAL3778817.1"/>
    <property type="molecule type" value="Genomic_DNA"/>
</dbReference>
<comment type="catalytic activity">
    <reaction evidence="9">
        <text>L-threonyl-[protein] + ATP = O-phospho-L-threonyl-[protein] + ADP + H(+)</text>
        <dbReference type="Rhea" id="RHEA:46608"/>
        <dbReference type="Rhea" id="RHEA-COMP:11060"/>
        <dbReference type="Rhea" id="RHEA-COMP:11605"/>
        <dbReference type="ChEBI" id="CHEBI:15378"/>
        <dbReference type="ChEBI" id="CHEBI:30013"/>
        <dbReference type="ChEBI" id="CHEBI:30616"/>
        <dbReference type="ChEBI" id="CHEBI:61977"/>
        <dbReference type="ChEBI" id="CHEBI:456216"/>
        <dbReference type="EC" id="2.7.11.1"/>
    </reaction>
</comment>
<dbReference type="GO" id="GO:0005524">
    <property type="term" value="F:ATP binding"/>
    <property type="evidence" value="ECO:0007669"/>
    <property type="project" value="UniProtKB-UniRule"/>
</dbReference>
<feature type="region of interest" description="Disordered" evidence="12">
    <location>
        <begin position="395"/>
        <end position="452"/>
    </location>
</feature>
<dbReference type="PROSITE" id="PS50908">
    <property type="entry name" value="RWD"/>
    <property type="match status" value="1"/>
</dbReference>
<dbReference type="InterPro" id="IPR016135">
    <property type="entry name" value="UBQ-conjugating_enzyme/RWD"/>
</dbReference>
<dbReference type="GO" id="GO:0017148">
    <property type="term" value="P:negative regulation of translation"/>
    <property type="evidence" value="ECO:0007669"/>
    <property type="project" value="UniProtKB-KW"/>
</dbReference>
<evidence type="ECO:0000256" key="10">
    <source>
        <dbReference type="ARBA" id="ARBA00048679"/>
    </source>
</evidence>
<evidence type="ECO:0000256" key="5">
    <source>
        <dbReference type="ARBA" id="ARBA00022777"/>
    </source>
</evidence>
<dbReference type="SMART" id="SM00220">
    <property type="entry name" value="S_TKc"/>
    <property type="match status" value="1"/>
</dbReference>
<keyword evidence="3" id="KW-0808">Transferase</keyword>
<reference evidence="15 16" key="1">
    <citation type="journal article" date="2020" name="G3 (Bethesda)">
        <title>Improved Reference Genome for Cyclotella cryptica CCMP332, a Model for Cell Wall Morphogenesis, Salinity Adaptation, and Lipid Production in Diatoms (Bacillariophyta).</title>
        <authorList>
            <person name="Roberts W.R."/>
            <person name="Downey K.M."/>
            <person name="Ruck E.C."/>
            <person name="Traller J.C."/>
            <person name="Alverson A.J."/>
        </authorList>
    </citation>
    <scope>NUCLEOTIDE SEQUENCE [LARGE SCALE GENOMIC DNA]</scope>
    <source>
        <strain evidence="15 16">CCMP332</strain>
    </source>
</reference>
<dbReference type="InterPro" id="IPR006575">
    <property type="entry name" value="RWD_dom"/>
</dbReference>
<keyword evidence="4 11" id="KW-0547">Nucleotide-binding</keyword>
<evidence type="ECO:0000256" key="6">
    <source>
        <dbReference type="ARBA" id="ARBA00022840"/>
    </source>
</evidence>
<comment type="similarity">
    <text evidence="8">Belongs to the protein kinase superfamily. Ser/Thr protein kinase family. GCN2 subfamily.</text>
</comment>
<dbReference type="PANTHER" id="PTHR11042:SF136">
    <property type="entry name" value="EIF-2-ALPHA KINASE GCN2"/>
    <property type="match status" value="1"/>
</dbReference>
<dbReference type="InterPro" id="IPR008271">
    <property type="entry name" value="Ser/Thr_kinase_AS"/>
</dbReference>
<evidence type="ECO:0000256" key="9">
    <source>
        <dbReference type="ARBA" id="ARBA00047899"/>
    </source>
</evidence>
<dbReference type="Gene3D" id="3.30.930.10">
    <property type="entry name" value="Bira Bifunctional Protein, Domain 2"/>
    <property type="match status" value="1"/>
</dbReference>
<feature type="region of interest" description="Disordered" evidence="12">
    <location>
        <begin position="196"/>
        <end position="218"/>
    </location>
</feature>
<keyword evidence="6 11" id="KW-0067">ATP-binding</keyword>
<dbReference type="SUPFAM" id="SSF55681">
    <property type="entry name" value="Class II aaRS and biotin synthetases"/>
    <property type="match status" value="1"/>
</dbReference>
<comment type="catalytic activity">
    <reaction evidence="10">
        <text>L-seryl-[protein] + ATP = O-phospho-L-seryl-[protein] + ADP + H(+)</text>
        <dbReference type="Rhea" id="RHEA:17989"/>
        <dbReference type="Rhea" id="RHEA-COMP:9863"/>
        <dbReference type="Rhea" id="RHEA-COMP:11604"/>
        <dbReference type="ChEBI" id="CHEBI:15378"/>
        <dbReference type="ChEBI" id="CHEBI:29999"/>
        <dbReference type="ChEBI" id="CHEBI:30616"/>
        <dbReference type="ChEBI" id="CHEBI:83421"/>
        <dbReference type="ChEBI" id="CHEBI:456216"/>
        <dbReference type="EC" id="2.7.11.1"/>
    </reaction>
</comment>
<evidence type="ECO:0000313" key="15">
    <source>
        <dbReference type="EMBL" id="KAL3778817.1"/>
    </source>
</evidence>
<dbReference type="Pfam" id="PF05773">
    <property type="entry name" value="RWD"/>
    <property type="match status" value="1"/>
</dbReference>